<keyword evidence="2" id="KW-0472">Membrane</keyword>
<gene>
    <name evidence="4" type="ORF">ABEB36_002005</name>
</gene>
<feature type="region of interest" description="Disordered" evidence="1">
    <location>
        <begin position="424"/>
        <end position="491"/>
    </location>
</feature>
<evidence type="ECO:0000256" key="1">
    <source>
        <dbReference type="SAM" id="MobiDB-lite"/>
    </source>
</evidence>
<accession>A0ABD1FJX6</accession>
<dbReference type="AlphaFoldDB" id="A0ABD1FJX6"/>
<comment type="caution">
    <text evidence="4">The sequence shown here is derived from an EMBL/GenBank/DDBJ whole genome shotgun (WGS) entry which is preliminary data.</text>
</comment>
<feature type="compositionally biased region" description="Polar residues" evidence="1">
    <location>
        <begin position="286"/>
        <end position="303"/>
    </location>
</feature>
<evidence type="ECO:0000313" key="5">
    <source>
        <dbReference type="Proteomes" id="UP001566132"/>
    </source>
</evidence>
<feature type="region of interest" description="Disordered" evidence="1">
    <location>
        <begin position="244"/>
        <end position="330"/>
    </location>
</feature>
<evidence type="ECO:0000256" key="2">
    <source>
        <dbReference type="SAM" id="Phobius"/>
    </source>
</evidence>
<keyword evidence="2" id="KW-1133">Transmembrane helix</keyword>
<dbReference type="EMBL" id="JBDJPC010000001">
    <property type="protein sequence ID" value="KAL1518373.1"/>
    <property type="molecule type" value="Genomic_DNA"/>
</dbReference>
<proteinExistence type="predicted"/>
<sequence>MKFSFIISIAFVFFTLHVIGTESNIFNDVKYLEHLNDLDRINAELEDNFHKQWPFYGSIAQEVDGREEQEEEEEEEEKIENAKSGKMLTMAEMANNKLNHQNYRADQRSQYLRYNKPLENDFSESRPGENEYEDNVYSRDRDEMLTQLRPANPPVYPRIAAVEQPLLYPNTDGDIYEGDEVIEQQQQPEEEEQFLHPKPKFSTSNFPRIASMNIYEMDELYGGGKNNHQHNDYKFKEEEEFGPTINYDKVPTAKDDTEFGIRPSDPRFYRDATDNADSERTENLHQKSAPSSISKPKVNSRSDQSLENRGDEPRLDGPYNDVKVEPFQPDPNVNDTTGVYIIAIVAGISAAASVGLIAVGIGWYNLQKHLKNAEDSDYPSYGVVGPNKDYEKKNRDEAGDKRLAQSAQMYHYQHQKQQIIAMGRNHQGHGSQSDSDEEEDEEGNYTVYECPGLASIEGPLEVKNPMFDDDQLATPQQTPLQPTKASEDPHK</sequence>
<evidence type="ECO:0000313" key="4">
    <source>
        <dbReference type="EMBL" id="KAL1518373.1"/>
    </source>
</evidence>
<evidence type="ECO:0000256" key="3">
    <source>
        <dbReference type="SAM" id="SignalP"/>
    </source>
</evidence>
<feature type="compositionally biased region" description="Low complexity" evidence="1">
    <location>
        <begin position="474"/>
        <end position="483"/>
    </location>
</feature>
<feature type="transmembrane region" description="Helical" evidence="2">
    <location>
        <begin position="339"/>
        <end position="364"/>
    </location>
</feature>
<dbReference type="Proteomes" id="UP001566132">
    <property type="component" value="Unassembled WGS sequence"/>
</dbReference>
<feature type="region of interest" description="Disordered" evidence="1">
    <location>
        <begin position="63"/>
        <end position="83"/>
    </location>
</feature>
<protein>
    <submittedName>
        <fullName evidence="4">Uncharacterized protein</fullName>
    </submittedName>
</protein>
<dbReference type="InterPro" id="IPR009635">
    <property type="entry name" value="NPDC1"/>
</dbReference>
<keyword evidence="3" id="KW-0732">Signal</keyword>
<organism evidence="4 5">
    <name type="scientific">Hypothenemus hampei</name>
    <name type="common">Coffee berry borer</name>
    <dbReference type="NCBI Taxonomy" id="57062"/>
    <lineage>
        <taxon>Eukaryota</taxon>
        <taxon>Metazoa</taxon>
        <taxon>Ecdysozoa</taxon>
        <taxon>Arthropoda</taxon>
        <taxon>Hexapoda</taxon>
        <taxon>Insecta</taxon>
        <taxon>Pterygota</taxon>
        <taxon>Neoptera</taxon>
        <taxon>Endopterygota</taxon>
        <taxon>Coleoptera</taxon>
        <taxon>Polyphaga</taxon>
        <taxon>Cucujiformia</taxon>
        <taxon>Curculionidae</taxon>
        <taxon>Scolytinae</taxon>
        <taxon>Hypothenemus</taxon>
    </lineage>
</organism>
<keyword evidence="5" id="KW-1185">Reference proteome</keyword>
<feature type="signal peptide" evidence="3">
    <location>
        <begin position="1"/>
        <end position="20"/>
    </location>
</feature>
<dbReference type="PANTHER" id="PTHR23352">
    <property type="entry name" value="NEURAL PROLIFERATION DIFFERENTIATION AND CONTROL PROTEIN-1 NPDC-1 PROTEIN"/>
    <property type="match status" value="1"/>
</dbReference>
<feature type="compositionally biased region" description="Acidic residues" evidence="1">
    <location>
        <begin position="65"/>
        <end position="78"/>
    </location>
</feature>
<name>A0ABD1FJX6_HYPHA</name>
<reference evidence="4 5" key="1">
    <citation type="submission" date="2024-05" db="EMBL/GenBank/DDBJ databases">
        <title>Genetic variation in Jamaican populations of the coffee berry borer (Hypothenemus hampei).</title>
        <authorList>
            <person name="Errbii M."/>
            <person name="Myrie A."/>
        </authorList>
    </citation>
    <scope>NUCLEOTIDE SEQUENCE [LARGE SCALE GENOMIC DNA]</scope>
    <source>
        <strain evidence="4">JA-Hopewell-2020-01-JO</strain>
        <tissue evidence="4">Whole body</tissue>
    </source>
</reference>
<feature type="compositionally biased region" description="Basic and acidic residues" evidence="1">
    <location>
        <begin position="251"/>
        <end position="285"/>
    </location>
</feature>
<dbReference type="Pfam" id="PF06809">
    <property type="entry name" value="NPDC1"/>
    <property type="match status" value="1"/>
</dbReference>
<feature type="compositionally biased region" description="Basic and acidic residues" evidence="1">
    <location>
        <begin position="304"/>
        <end position="315"/>
    </location>
</feature>
<dbReference type="PANTHER" id="PTHR23352:SF2">
    <property type="entry name" value="NEURAL PROLIFERATION DIFFERENTIATION AND CONTROL PROTEIN 1"/>
    <property type="match status" value="1"/>
</dbReference>
<feature type="compositionally biased region" description="Acidic residues" evidence="1">
    <location>
        <begin position="434"/>
        <end position="443"/>
    </location>
</feature>
<feature type="chain" id="PRO_5044785787" evidence="3">
    <location>
        <begin position="21"/>
        <end position="491"/>
    </location>
</feature>
<keyword evidence="2" id="KW-0812">Transmembrane</keyword>